<dbReference type="EMBL" id="LXQA010028971">
    <property type="protein sequence ID" value="MCH95101.1"/>
    <property type="molecule type" value="Genomic_DNA"/>
</dbReference>
<comment type="caution">
    <text evidence="1">The sequence shown here is derived from an EMBL/GenBank/DDBJ whole genome shotgun (WGS) entry which is preliminary data.</text>
</comment>
<evidence type="ECO:0000313" key="1">
    <source>
        <dbReference type="EMBL" id="MCH95101.1"/>
    </source>
</evidence>
<reference evidence="1 2" key="1">
    <citation type="journal article" date="2018" name="Front. Plant Sci.">
        <title>Red Clover (Trifolium pratense) and Zigzag Clover (T. medium) - A Picture of Genomic Similarities and Differences.</title>
        <authorList>
            <person name="Dluhosova J."/>
            <person name="Istvanek J."/>
            <person name="Nedelnik J."/>
            <person name="Repkova J."/>
        </authorList>
    </citation>
    <scope>NUCLEOTIDE SEQUENCE [LARGE SCALE GENOMIC DNA]</scope>
    <source>
        <strain evidence="2">cv. 10/8</strain>
        <tissue evidence="1">Leaf</tissue>
    </source>
</reference>
<accession>A0A392N5T3</accession>
<dbReference type="Proteomes" id="UP000265520">
    <property type="component" value="Unassembled WGS sequence"/>
</dbReference>
<evidence type="ECO:0008006" key="3">
    <source>
        <dbReference type="Google" id="ProtNLM"/>
    </source>
</evidence>
<organism evidence="1 2">
    <name type="scientific">Trifolium medium</name>
    <dbReference type="NCBI Taxonomy" id="97028"/>
    <lineage>
        <taxon>Eukaryota</taxon>
        <taxon>Viridiplantae</taxon>
        <taxon>Streptophyta</taxon>
        <taxon>Embryophyta</taxon>
        <taxon>Tracheophyta</taxon>
        <taxon>Spermatophyta</taxon>
        <taxon>Magnoliopsida</taxon>
        <taxon>eudicotyledons</taxon>
        <taxon>Gunneridae</taxon>
        <taxon>Pentapetalae</taxon>
        <taxon>rosids</taxon>
        <taxon>fabids</taxon>
        <taxon>Fabales</taxon>
        <taxon>Fabaceae</taxon>
        <taxon>Papilionoideae</taxon>
        <taxon>50 kb inversion clade</taxon>
        <taxon>NPAAA clade</taxon>
        <taxon>Hologalegina</taxon>
        <taxon>IRL clade</taxon>
        <taxon>Trifolieae</taxon>
        <taxon>Trifolium</taxon>
    </lineage>
</organism>
<protein>
    <recommendedName>
        <fullName evidence="3">Envelope-like protein</fullName>
    </recommendedName>
</protein>
<feature type="non-terminal residue" evidence="1">
    <location>
        <position position="249"/>
    </location>
</feature>
<proteinExistence type="predicted"/>
<sequence length="249" mass="29120">MKSIVYDEYEARLDEEWVVEKNPKLQGKTRKEMGLEEYKEVEIRSTVAGLDIVITKAHFVKLLGLEDKGKIISEYKDNEYYRENIKKEMFDDITLLGKSKGMKNECRVLFKIMQTSIFPRSGGVDTISWEHRHFIYFLLKNKKINLADCLFEHLCAAIREGNFNRNTTVAHPRLLSELFFQSKLYKVLKKFYPNLAKEERANPLDATFLSRMNIKKNIVKPQKPLKANINDYLYSDGYPTISEADSEEV</sequence>
<keyword evidence="2" id="KW-1185">Reference proteome</keyword>
<evidence type="ECO:0000313" key="2">
    <source>
        <dbReference type="Proteomes" id="UP000265520"/>
    </source>
</evidence>
<dbReference type="AlphaFoldDB" id="A0A392N5T3"/>
<name>A0A392N5T3_9FABA</name>